<gene>
    <name evidence="1" type="ORF">ERS013200_00114</name>
</gene>
<dbReference type="EMBL" id="CWQY01000001">
    <property type="protein sequence ID" value="CSB94522.1"/>
    <property type="molecule type" value="Genomic_DNA"/>
</dbReference>
<protein>
    <submittedName>
        <fullName evidence="1">Uncharacterized protein</fullName>
    </submittedName>
</protein>
<sequence>MILSGCLRRKFSASWTSQSIPPATCIAAIAVMTDMMIKMTSTGIKACLVGTPRINDKAITPAPPAKPMPIPPIRAPMKMKRRTIASSTQIIMITSFKDEKIISTLTITSVQIMLSPH</sequence>
<proteinExistence type="predicted"/>
<name>A0A656A0P2_VIBCL</name>
<reference evidence="1 2" key="1">
    <citation type="submission" date="2015-07" db="EMBL/GenBank/DDBJ databases">
        <authorList>
            <consortium name="Pathogen Informatics"/>
        </authorList>
    </citation>
    <scope>NUCLEOTIDE SEQUENCE [LARGE SCALE GENOMIC DNA]</scope>
    <source>
        <strain evidence="1 2">A316</strain>
    </source>
</reference>
<organism evidence="1 2">
    <name type="scientific">Vibrio cholerae</name>
    <dbReference type="NCBI Taxonomy" id="666"/>
    <lineage>
        <taxon>Bacteria</taxon>
        <taxon>Pseudomonadati</taxon>
        <taxon>Pseudomonadota</taxon>
        <taxon>Gammaproteobacteria</taxon>
        <taxon>Vibrionales</taxon>
        <taxon>Vibrionaceae</taxon>
        <taxon>Vibrio</taxon>
    </lineage>
</organism>
<evidence type="ECO:0000313" key="1">
    <source>
        <dbReference type="EMBL" id="CSB94522.1"/>
    </source>
</evidence>
<dbReference type="AlphaFoldDB" id="A0A656A0P2"/>
<dbReference type="Proteomes" id="UP000041770">
    <property type="component" value="Unassembled WGS sequence"/>
</dbReference>
<evidence type="ECO:0000313" key="2">
    <source>
        <dbReference type="Proteomes" id="UP000041770"/>
    </source>
</evidence>
<accession>A0A656A0P2</accession>